<keyword evidence="2" id="KW-0496">Mitochondrion</keyword>
<evidence type="ECO:0000256" key="1">
    <source>
        <dbReference type="SAM" id="SignalP"/>
    </source>
</evidence>
<protein>
    <recommendedName>
        <fullName evidence="3">Secreted protein</fullName>
    </recommendedName>
</protein>
<feature type="signal peptide" evidence="1">
    <location>
        <begin position="1"/>
        <end position="25"/>
    </location>
</feature>
<accession>A0A1Y0B047</accession>
<proteinExistence type="predicted"/>
<sequence>MSHNTRLFCLLSAIGLSGLSDVSDGLFIAGASGTEIEYCRSQYVIKSALHPVNAFFSLEGQRNSVMQMEIHTHAYILNAGTKKGLIAQVT</sequence>
<evidence type="ECO:0008006" key="3">
    <source>
        <dbReference type="Google" id="ProtNLM"/>
    </source>
</evidence>
<reference evidence="2" key="1">
    <citation type="submission" date="2017-03" db="EMBL/GenBank/DDBJ databases">
        <title>The mitochondrial genome of the carnivorous plant Utricularia reniformis (Lentibulariaceae): structure, comparative analysis and evolutionary landmarks.</title>
        <authorList>
            <person name="Silva S.R."/>
            <person name="Alvarenga D.O."/>
            <person name="Michael T.P."/>
            <person name="Miranda V.F.O."/>
            <person name="Varani A.M."/>
        </authorList>
    </citation>
    <scope>NUCLEOTIDE SEQUENCE</scope>
</reference>
<name>A0A1Y0B047_9LAMI</name>
<feature type="chain" id="PRO_5012281949" description="Secreted protein" evidence="1">
    <location>
        <begin position="26"/>
        <end position="90"/>
    </location>
</feature>
<keyword evidence="1" id="KW-0732">Signal</keyword>
<evidence type="ECO:0000313" key="2">
    <source>
        <dbReference type="EMBL" id="ART30754.1"/>
    </source>
</evidence>
<geneLocation type="mitochondrion" evidence="2"/>
<dbReference type="AlphaFoldDB" id="A0A1Y0B047"/>
<dbReference type="EMBL" id="KY774314">
    <property type="protein sequence ID" value="ART30754.1"/>
    <property type="molecule type" value="Genomic_DNA"/>
</dbReference>
<gene>
    <name evidence="2" type="ORF">AEK19_MT0498</name>
</gene>
<organism evidence="2">
    <name type="scientific">Utricularia reniformis</name>
    <dbReference type="NCBI Taxonomy" id="192314"/>
    <lineage>
        <taxon>Eukaryota</taxon>
        <taxon>Viridiplantae</taxon>
        <taxon>Streptophyta</taxon>
        <taxon>Embryophyta</taxon>
        <taxon>Tracheophyta</taxon>
        <taxon>Spermatophyta</taxon>
        <taxon>Magnoliopsida</taxon>
        <taxon>eudicotyledons</taxon>
        <taxon>Gunneridae</taxon>
        <taxon>Pentapetalae</taxon>
        <taxon>asterids</taxon>
        <taxon>lamiids</taxon>
        <taxon>Lamiales</taxon>
        <taxon>Lentibulariaceae</taxon>
        <taxon>Utricularia</taxon>
    </lineage>
</organism>